<comment type="subcellular location">
    <subcellularLocation>
        <location evidence="1">Cell membrane</location>
        <topology evidence="1">Multi-pass membrane protein</topology>
    </subcellularLocation>
</comment>
<evidence type="ECO:0000256" key="5">
    <source>
        <dbReference type="ARBA" id="ARBA00023136"/>
    </source>
</evidence>
<protein>
    <recommendedName>
        <fullName evidence="7">DUF202 domain-containing protein</fullName>
    </recommendedName>
</protein>
<feature type="domain" description="DUF202" evidence="7">
    <location>
        <begin position="9"/>
        <end position="81"/>
    </location>
</feature>
<dbReference type="InterPro" id="IPR003807">
    <property type="entry name" value="DUF202"/>
</dbReference>
<evidence type="ECO:0000256" key="1">
    <source>
        <dbReference type="ARBA" id="ARBA00004651"/>
    </source>
</evidence>
<keyword evidence="9" id="KW-1185">Reference proteome</keyword>
<evidence type="ECO:0000256" key="2">
    <source>
        <dbReference type="ARBA" id="ARBA00022475"/>
    </source>
</evidence>
<feature type="non-terminal residue" evidence="8">
    <location>
        <position position="111"/>
    </location>
</feature>
<evidence type="ECO:0000313" key="9">
    <source>
        <dbReference type="Proteomes" id="UP000054007"/>
    </source>
</evidence>
<keyword evidence="2" id="KW-1003">Cell membrane</keyword>
<evidence type="ECO:0000256" key="3">
    <source>
        <dbReference type="ARBA" id="ARBA00022692"/>
    </source>
</evidence>
<proteinExistence type="predicted"/>
<evidence type="ECO:0000256" key="6">
    <source>
        <dbReference type="SAM" id="Phobius"/>
    </source>
</evidence>
<gene>
    <name evidence="8" type="ORF">CYLTODRAFT_320536</name>
</gene>
<evidence type="ECO:0000259" key="7">
    <source>
        <dbReference type="Pfam" id="PF02656"/>
    </source>
</evidence>
<organism evidence="8 9">
    <name type="scientific">Cylindrobasidium torrendii FP15055 ss-10</name>
    <dbReference type="NCBI Taxonomy" id="1314674"/>
    <lineage>
        <taxon>Eukaryota</taxon>
        <taxon>Fungi</taxon>
        <taxon>Dikarya</taxon>
        <taxon>Basidiomycota</taxon>
        <taxon>Agaricomycotina</taxon>
        <taxon>Agaricomycetes</taxon>
        <taxon>Agaricomycetidae</taxon>
        <taxon>Agaricales</taxon>
        <taxon>Marasmiineae</taxon>
        <taxon>Physalacriaceae</taxon>
        <taxon>Cylindrobasidium</taxon>
    </lineage>
</organism>
<name>A0A0D7BGW3_9AGAR</name>
<feature type="transmembrane region" description="Helical" evidence="6">
    <location>
        <begin position="90"/>
        <end position="110"/>
    </location>
</feature>
<dbReference type="Proteomes" id="UP000054007">
    <property type="component" value="Unassembled WGS sequence"/>
</dbReference>
<feature type="transmembrane region" description="Helical" evidence="6">
    <location>
        <begin position="20"/>
        <end position="39"/>
    </location>
</feature>
<feature type="non-terminal residue" evidence="8">
    <location>
        <position position="1"/>
    </location>
</feature>
<dbReference type="GO" id="GO:0005886">
    <property type="term" value="C:plasma membrane"/>
    <property type="evidence" value="ECO:0007669"/>
    <property type="project" value="UniProtKB-SubCell"/>
</dbReference>
<evidence type="ECO:0000256" key="4">
    <source>
        <dbReference type="ARBA" id="ARBA00022989"/>
    </source>
</evidence>
<sequence>LENKGSVARDHLASERTLLAYIRTSLAVASAGVGLIQLFTVAEVSKAPLAHATARPLGATAIAIGIMILLIGCTRYFSIQNKLVEGVFPLARLLTVAIMVSVLVLITTVFG</sequence>
<keyword evidence="4 6" id="KW-1133">Transmembrane helix</keyword>
<dbReference type="AlphaFoldDB" id="A0A0D7BGW3"/>
<evidence type="ECO:0000313" key="8">
    <source>
        <dbReference type="EMBL" id="KIY69717.1"/>
    </source>
</evidence>
<dbReference type="Pfam" id="PF02656">
    <property type="entry name" value="DUF202"/>
    <property type="match status" value="1"/>
</dbReference>
<keyword evidence="5 6" id="KW-0472">Membrane</keyword>
<dbReference type="EMBL" id="KN880479">
    <property type="protein sequence ID" value="KIY69717.1"/>
    <property type="molecule type" value="Genomic_DNA"/>
</dbReference>
<reference evidence="8 9" key="1">
    <citation type="journal article" date="2015" name="Fungal Genet. Biol.">
        <title>Evolution of novel wood decay mechanisms in Agaricales revealed by the genome sequences of Fistulina hepatica and Cylindrobasidium torrendii.</title>
        <authorList>
            <person name="Floudas D."/>
            <person name="Held B.W."/>
            <person name="Riley R."/>
            <person name="Nagy L.G."/>
            <person name="Koehler G."/>
            <person name="Ransdell A.S."/>
            <person name="Younus H."/>
            <person name="Chow J."/>
            <person name="Chiniquy J."/>
            <person name="Lipzen A."/>
            <person name="Tritt A."/>
            <person name="Sun H."/>
            <person name="Haridas S."/>
            <person name="LaButti K."/>
            <person name="Ohm R.A."/>
            <person name="Kues U."/>
            <person name="Blanchette R.A."/>
            <person name="Grigoriev I.V."/>
            <person name="Minto R.E."/>
            <person name="Hibbett D.S."/>
        </authorList>
    </citation>
    <scope>NUCLEOTIDE SEQUENCE [LARGE SCALE GENOMIC DNA]</scope>
    <source>
        <strain evidence="8 9">FP15055 ss-10</strain>
    </source>
</reference>
<keyword evidence="3 6" id="KW-0812">Transmembrane</keyword>
<dbReference type="InterPro" id="IPR052053">
    <property type="entry name" value="IM_YidH-like"/>
</dbReference>
<dbReference type="PANTHER" id="PTHR34187:SF2">
    <property type="entry name" value="DUF202 DOMAIN-CONTAINING PROTEIN"/>
    <property type="match status" value="1"/>
</dbReference>
<feature type="transmembrane region" description="Helical" evidence="6">
    <location>
        <begin position="59"/>
        <end position="78"/>
    </location>
</feature>
<dbReference type="OrthoDB" id="199599at2759"/>
<dbReference type="PANTHER" id="PTHR34187">
    <property type="entry name" value="FGR18P"/>
    <property type="match status" value="1"/>
</dbReference>
<accession>A0A0D7BGW3</accession>